<organism evidence="2 3">
    <name type="scientific">Planomonospora sphaerica</name>
    <dbReference type="NCBI Taxonomy" id="161355"/>
    <lineage>
        <taxon>Bacteria</taxon>
        <taxon>Bacillati</taxon>
        <taxon>Actinomycetota</taxon>
        <taxon>Actinomycetes</taxon>
        <taxon>Streptosporangiales</taxon>
        <taxon>Streptosporangiaceae</taxon>
        <taxon>Planomonospora</taxon>
    </lineage>
</organism>
<gene>
    <name evidence="2" type="ORF">PS9374_04397</name>
</gene>
<protein>
    <submittedName>
        <fullName evidence="2">Transposase</fullName>
    </submittedName>
</protein>
<dbReference type="RefSeq" id="WP_068899539.1">
    <property type="nucleotide sequence ID" value="NZ_BDCX01000011.1"/>
</dbReference>
<dbReference type="OrthoDB" id="341531at2"/>
<comment type="caution">
    <text evidence="2">The sequence shown here is derived from an EMBL/GenBank/DDBJ whole genome shotgun (WGS) entry which is preliminary data.</text>
</comment>
<dbReference type="InterPro" id="IPR038717">
    <property type="entry name" value="Tc1-like_DDE_dom"/>
</dbReference>
<dbReference type="Pfam" id="PF13358">
    <property type="entry name" value="DDE_3"/>
    <property type="match status" value="1"/>
</dbReference>
<feature type="domain" description="Tc1-like transposase DDE" evidence="1">
    <location>
        <begin position="1"/>
        <end position="136"/>
    </location>
</feature>
<dbReference type="EMBL" id="BDCX01000011">
    <property type="protein sequence ID" value="GAT68732.1"/>
    <property type="molecule type" value="Genomic_DNA"/>
</dbReference>
<dbReference type="GO" id="GO:0003676">
    <property type="term" value="F:nucleic acid binding"/>
    <property type="evidence" value="ECO:0007669"/>
    <property type="project" value="InterPro"/>
</dbReference>
<reference evidence="3" key="2">
    <citation type="submission" date="2016-04" db="EMBL/GenBank/DDBJ databases">
        <title>Planomonospora sphaerica JCM9374 whole genome shotgun sequence.</title>
        <authorList>
            <person name="Suzuki T."/>
            <person name="Dohra H."/>
            <person name="Kodani S."/>
        </authorList>
    </citation>
    <scope>NUCLEOTIDE SEQUENCE [LARGE SCALE GENOMIC DNA]</scope>
    <source>
        <strain evidence="3">JCM 9374</strain>
    </source>
</reference>
<dbReference type="AlphaFoldDB" id="A0A171DIK8"/>
<evidence type="ECO:0000313" key="2">
    <source>
        <dbReference type="EMBL" id="GAT68732.1"/>
    </source>
</evidence>
<proteinExistence type="predicted"/>
<evidence type="ECO:0000313" key="3">
    <source>
        <dbReference type="Proteomes" id="UP000077701"/>
    </source>
</evidence>
<dbReference type="Gene3D" id="3.30.420.10">
    <property type="entry name" value="Ribonuclease H-like superfamily/Ribonuclease H"/>
    <property type="match status" value="1"/>
</dbReference>
<reference evidence="2 3" key="1">
    <citation type="journal article" date="2016" name="Genome Announc.">
        <title>Draft Genome Sequence of Planomonospora sphaerica JCM9374, a Rare Actinomycete.</title>
        <authorList>
            <person name="Dohra H."/>
            <person name="Suzuki T."/>
            <person name="Inoue Y."/>
            <person name="Kodani S."/>
        </authorList>
    </citation>
    <scope>NUCLEOTIDE SEQUENCE [LARGE SCALE GENOMIC DNA]</scope>
    <source>
        <strain evidence="2 3">JCM 9374</strain>
    </source>
</reference>
<dbReference type="Proteomes" id="UP000077701">
    <property type="component" value="Unassembled WGS sequence"/>
</dbReference>
<dbReference type="InterPro" id="IPR036397">
    <property type="entry name" value="RNaseH_sf"/>
</dbReference>
<name>A0A171DIK8_9ACTN</name>
<evidence type="ECO:0000259" key="1">
    <source>
        <dbReference type="Pfam" id="PF13358"/>
    </source>
</evidence>
<sequence length="230" mass="25068">MLFADEMSMRVDHRSGTAWGVVGQSPVAHAGAGHRPVKMFSALASDGTLRYRLGHGVMDRWAFLGFCAQLLRTITRPIVLIVDGSSIHTARAVRDFTAPSGGRLRLFFLLACAPELNPDEWVNQNIKARAARKGVADEHELAAAMHRGMRRLQKRSDIVRGFFADLRLAYISPSVGGPRTYDQLSISYGIFSTSSPRDRYSSGSAVTTGQPVCTATRQQCAAHTSRCSSG</sequence>
<keyword evidence="3" id="KW-1185">Reference proteome</keyword>
<accession>A0A171DIK8</accession>